<dbReference type="Proteomes" id="UP001163321">
    <property type="component" value="Chromosome 1"/>
</dbReference>
<evidence type="ECO:0000313" key="1">
    <source>
        <dbReference type="EMBL" id="KAI9922104.1"/>
    </source>
</evidence>
<organism evidence="1 2">
    <name type="scientific">Peronosclerospora sorghi</name>
    <dbReference type="NCBI Taxonomy" id="230839"/>
    <lineage>
        <taxon>Eukaryota</taxon>
        <taxon>Sar</taxon>
        <taxon>Stramenopiles</taxon>
        <taxon>Oomycota</taxon>
        <taxon>Peronosporomycetes</taxon>
        <taxon>Peronosporales</taxon>
        <taxon>Peronosporaceae</taxon>
        <taxon>Peronosclerospora</taxon>
    </lineage>
</organism>
<gene>
    <name evidence="1" type="ORF">PsorP6_000035</name>
</gene>
<evidence type="ECO:0000313" key="2">
    <source>
        <dbReference type="Proteomes" id="UP001163321"/>
    </source>
</evidence>
<reference evidence="1 2" key="1">
    <citation type="journal article" date="2022" name="bioRxiv">
        <title>The genome of the oomycete Peronosclerospora sorghi, a cosmopolitan pathogen of maize and sorghum, is inflated with dispersed pseudogenes.</title>
        <authorList>
            <person name="Fletcher K."/>
            <person name="Martin F."/>
            <person name="Isakeit T."/>
            <person name="Cavanaugh K."/>
            <person name="Magill C."/>
            <person name="Michelmore R."/>
        </authorList>
    </citation>
    <scope>NUCLEOTIDE SEQUENCE [LARGE SCALE GENOMIC DNA]</scope>
    <source>
        <strain evidence="1">P6</strain>
    </source>
</reference>
<proteinExistence type="predicted"/>
<accession>A0ACC0WTA7</accession>
<sequence length="91" mass="10239">MITDRRHCHPLVLATCIFACNELQHAIDLGRGKVVTASHFEEIIQQPLKPFHGQQLDPIGRMVPSRSSDGLAVKFARKSHHELKFSPRSSI</sequence>
<dbReference type="EMBL" id="CM047580">
    <property type="protein sequence ID" value="KAI9922104.1"/>
    <property type="molecule type" value="Genomic_DNA"/>
</dbReference>
<protein>
    <submittedName>
        <fullName evidence="1">Uncharacterized protein</fullName>
    </submittedName>
</protein>
<name>A0ACC0WTA7_9STRA</name>
<comment type="caution">
    <text evidence="1">The sequence shown here is derived from an EMBL/GenBank/DDBJ whole genome shotgun (WGS) entry which is preliminary data.</text>
</comment>
<keyword evidence="2" id="KW-1185">Reference proteome</keyword>